<evidence type="ECO:0000256" key="3">
    <source>
        <dbReference type="ARBA" id="ARBA00022475"/>
    </source>
</evidence>
<reference evidence="10 11" key="1">
    <citation type="submission" date="2021-02" db="EMBL/GenBank/DDBJ databases">
        <authorList>
            <person name="Park J.-S."/>
        </authorList>
    </citation>
    <scope>NUCLEOTIDE SEQUENCE [LARGE SCALE GENOMIC DNA]</scope>
    <source>
        <strain evidence="10 11">188UL20-2</strain>
    </source>
</reference>
<dbReference type="PROSITE" id="PS50928">
    <property type="entry name" value="ABC_TM1"/>
    <property type="match status" value="1"/>
</dbReference>
<evidence type="ECO:0000313" key="11">
    <source>
        <dbReference type="Proteomes" id="UP000809621"/>
    </source>
</evidence>
<feature type="transmembrane region" description="Helical" evidence="8">
    <location>
        <begin position="283"/>
        <end position="309"/>
    </location>
</feature>
<dbReference type="SUPFAM" id="SSF161098">
    <property type="entry name" value="MetI-like"/>
    <property type="match status" value="1"/>
</dbReference>
<comment type="caution">
    <text evidence="10">The sequence shown here is derived from an EMBL/GenBank/DDBJ whole genome shotgun (WGS) entry which is preliminary data.</text>
</comment>
<name>A0ABS2HLB7_9VIBR</name>
<dbReference type="InterPro" id="IPR035906">
    <property type="entry name" value="MetI-like_sf"/>
</dbReference>
<protein>
    <submittedName>
        <fullName evidence="10">ABC transporter permease</fullName>
    </submittedName>
</protein>
<keyword evidence="6 8" id="KW-0472">Membrane</keyword>
<feature type="transmembrane region" description="Helical" evidence="8">
    <location>
        <begin position="179"/>
        <end position="197"/>
    </location>
</feature>
<keyword evidence="11" id="KW-1185">Reference proteome</keyword>
<keyword evidence="4 8" id="KW-0812">Transmembrane</keyword>
<dbReference type="PANTHER" id="PTHR43163">
    <property type="entry name" value="DIPEPTIDE TRANSPORT SYSTEM PERMEASE PROTEIN DPPB-RELATED"/>
    <property type="match status" value="1"/>
</dbReference>
<dbReference type="Pfam" id="PF00528">
    <property type="entry name" value="BPD_transp_1"/>
    <property type="match status" value="1"/>
</dbReference>
<evidence type="ECO:0000256" key="5">
    <source>
        <dbReference type="ARBA" id="ARBA00022989"/>
    </source>
</evidence>
<dbReference type="Gene3D" id="1.10.3720.10">
    <property type="entry name" value="MetI-like"/>
    <property type="match status" value="1"/>
</dbReference>
<keyword evidence="3" id="KW-1003">Cell membrane</keyword>
<dbReference type="PANTHER" id="PTHR43163:SF6">
    <property type="entry name" value="DIPEPTIDE TRANSPORT SYSTEM PERMEASE PROTEIN DPPB-RELATED"/>
    <property type="match status" value="1"/>
</dbReference>
<evidence type="ECO:0000313" key="10">
    <source>
        <dbReference type="EMBL" id="MBM7036917.1"/>
    </source>
</evidence>
<evidence type="ECO:0000256" key="2">
    <source>
        <dbReference type="ARBA" id="ARBA00022448"/>
    </source>
</evidence>
<dbReference type="Proteomes" id="UP000809621">
    <property type="component" value="Unassembled WGS sequence"/>
</dbReference>
<sequence>MLWNLLKKHLYQLVLVAWGVGTLTFVLMRSLPGDMAYRIAASRYGQDNVDSAAAELVRQELNLDQGWFSSYVSWLVDLLQFNLGHSLVSGLTVSETVAHQLGHSLLLAGFGIVLSVVIALPLGAVTAKRVNENRASAINRIAIGFSTLVRAMPVFVLGLLLILLFAMEWQLLPVAGFGTWQHLVLPSLTLAISLAAVSNRVVHNSVRQVLRAPFYQFSRVKGLTEGQTFFRHGVRNMAVPVVAFIGIQLVSVIEGIVMIESLFSWPGVGHGLAHAIFARDIPVIQGCALSMGVLFVLLNSLIDVLCYWIDPRGQQEK</sequence>
<feature type="transmembrane region" description="Helical" evidence="8">
    <location>
        <begin position="105"/>
        <end position="127"/>
    </location>
</feature>
<dbReference type="CDD" id="cd06261">
    <property type="entry name" value="TM_PBP2"/>
    <property type="match status" value="1"/>
</dbReference>
<proteinExistence type="inferred from homology"/>
<keyword evidence="5 8" id="KW-1133">Transmembrane helix</keyword>
<evidence type="ECO:0000256" key="6">
    <source>
        <dbReference type="ARBA" id="ARBA00023136"/>
    </source>
</evidence>
<evidence type="ECO:0000256" key="8">
    <source>
        <dbReference type="RuleBase" id="RU363032"/>
    </source>
</evidence>
<organism evidence="10 11">
    <name type="scientific">Vibrio ulleungensis</name>
    <dbReference type="NCBI Taxonomy" id="2807619"/>
    <lineage>
        <taxon>Bacteria</taxon>
        <taxon>Pseudomonadati</taxon>
        <taxon>Pseudomonadota</taxon>
        <taxon>Gammaproteobacteria</taxon>
        <taxon>Vibrionales</taxon>
        <taxon>Vibrionaceae</taxon>
        <taxon>Vibrio</taxon>
    </lineage>
</organism>
<feature type="transmembrane region" description="Helical" evidence="8">
    <location>
        <begin position="148"/>
        <end position="167"/>
    </location>
</feature>
<comment type="subcellular location">
    <subcellularLocation>
        <location evidence="1 8">Cell membrane</location>
        <topology evidence="1 8">Multi-pass membrane protein</topology>
    </subcellularLocation>
</comment>
<dbReference type="InterPro" id="IPR000515">
    <property type="entry name" value="MetI-like"/>
</dbReference>
<evidence type="ECO:0000256" key="7">
    <source>
        <dbReference type="ARBA" id="ARBA00024202"/>
    </source>
</evidence>
<gene>
    <name evidence="10" type="ORF">JQC93_10940</name>
</gene>
<feature type="transmembrane region" description="Helical" evidence="8">
    <location>
        <begin position="241"/>
        <end position="263"/>
    </location>
</feature>
<evidence type="ECO:0000259" key="9">
    <source>
        <dbReference type="PROSITE" id="PS50928"/>
    </source>
</evidence>
<comment type="similarity">
    <text evidence="7">Belongs to the binding-protein-dependent transport system permease family. OppBC subfamily.</text>
</comment>
<evidence type="ECO:0000256" key="1">
    <source>
        <dbReference type="ARBA" id="ARBA00004651"/>
    </source>
</evidence>
<feature type="transmembrane region" description="Helical" evidence="8">
    <location>
        <begin position="9"/>
        <end position="28"/>
    </location>
</feature>
<evidence type="ECO:0000256" key="4">
    <source>
        <dbReference type="ARBA" id="ARBA00022692"/>
    </source>
</evidence>
<keyword evidence="2 8" id="KW-0813">Transport</keyword>
<accession>A0ABS2HLB7</accession>
<dbReference type="EMBL" id="JAFEUM010000004">
    <property type="protein sequence ID" value="MBM7036917.1"/>
    <property type="molecule type" value="Genomic_DNA"/>
</dbReference>
<feature type="domain" description="ABC transmembrane type-1" evidence="9">
    <location>
        <begin position="101"/>
        <end position="306"/>
    </location>
</feature>